<dbReference type="EMBL" id="AP014685">
    <property type="protein sequence ID" value="BAR53860.1"/>
    <property type="molecule type" value="Genomic_DNA"/>
</dbReference>
<sequence length="135" mass="14940">MTSIARTFALSLGIAATTIFLIMLGLFIWRYPMEEREFRACRVVAAVLDRATMVEGQNLTVRPTPALEELKVDSPNLWYVVSAGDMVSEYGSERRPALPFAFPYHGLSAHRSSARSTRRAPSASPSCKGVRCSSR</sequence>
<gene>
    <name evidence="3" type="ORF">NK6_675</name>
</gene>
<feature type="region of interest" description="Disordered" evidence="1">
    <location>
        <begin position="111"/>
        <end position="135"/>
    </location>
</feature>
<keyword evidence="2" id="KW-0812">Transmembrane</keyword>
<evidence type="ECO:0000313" key="4">
    <source>
        <dbReference type="Proteomes" id="UP000063308"/>
    </source>
</evidence>
<organism evidence="3 4">
    <name type="scientific">Bradyrhizobium diazoefficiens</name>
    <dbReference type="NCBI Taxonomy" id="1355477"/>
    <lineage>
        <taxon>Bacteria</taxon>
        <taxon>Pseudomonadati</taxon>
        <taxon>Pseudomonadota</taxon>
        <taxon>Alphaproteobacteria</taxon>
        <taxon>Hyphomicrobiales</taxon>
        <taxon>Nitrobacteraceae</taxon>
        <taxon>Bradyrhizobium</taxon>
    </lineage>
</organism>
<proteinExistence type="predicted"/>
<dbReference type="Proteomes" id="UP000063308">
    <property type="component" value="Chromosome"/>
</dbReference>
<evidence type="ECO:0000256" key="2">
    <source>
        <dbReference type="SAM" id="Phobius"/>
    </source>
</evidence>
<keyword evidence="2" id="KW-1133">Transmembrane helix</keyword>
<evidence type="ECO:0000256" key="1">
    <source>
        <dbReference type="SAM" id="MobiDB-lite"/>
    </source>
</evidence>
<keyword evidence="2" id="KW-0472">Membrane</keyword>
<name>A0A0E3VSG3_9BRAD</name>
<feature type="transmembrane region" description="Helical" evidence="2">
    <location>
        <begin position="6"/>
        <end position="29"/>
    </location>
</feature>
<protein>
    <submittedName>
        <fullName evidence="3">Two-component hybrid sensor and regulator</fullName>
    </submittedName>
</protein>
<accession>A0A0E3VSG3</accession>
<dbReference type="AlphaFoldDB" id="A0A0E3VSG3"/>
<reference evidence="3 4" key="1">
    <citation type="submission" date="2014-11" db="EMBL/GenBank/DDBJ databases">
        <title>Symbiosis island explosion on the genome of extra-slow-growing strains of soybean bradyrhizobia with massive insertion sequences.</title>
        <authorList>
            <person name="Iida T."/>
            <person name="Minamisawa K."/>
        </authorList>
    </citation>
    <scope>NUCLEOTIDE SEQUENCE [LARGE SCALE GENOMIC DNA]</scope>
    <source>
        <strain evidence="3 4">NK6</strain>
    </source>
</reference>
<evidence type="ECO:0000313" key="3">
    <source>
        <dbReference type="EMBL" id="BAR53860.1"/>
    </source>
</evidence>